<accession>A0A4R9AXH4</accession>
<proteinExistence type="predicted"/>
<keyword evidence="3" id="KW-1185">Reference proteome</keyword>
<protein>
    <submittedName>
        <fullName evidence="2">Uncharacterized protein</fullName>
    </submittedName>
</protein>
<dbReference type="EMBL" id="SOHL01000014">
    <property type="protein sequence ID" value="TFD71028.1"/>
    <property type="molecule type" value="Genomic_DNA"/>
</dbReference>
<comment type="caution">
    <text evidence="2">The sequence shown here is derived from an EMBL/GenBank/DDBJ whole genome shotgun (WGS) entry which is preliminary data.</text>
</comment>
<dbReference type="RefSeq" id="WP_134551431.1">
    <property type="nucleotide sequence ID" value="NZ_SOHL01000014.1"/>
</dbReference>
<reference evidence="2 3" key="1">
    <citation type="submission" date="2019-03" db="EMBL/GenBank/DDBJ databases">
        <title>Genomics of glacier-inhabiting Cryobacterium strains.</title>
        <authorList>
            <person name="Liu Q."/>
            <person name="Xin Y.-H."/>
        </authorList>
    </citation>
    <scope>NUCLEOTIDE SEQUENCE [LARGE SCALE GENOMIC DNA]</scope>
    <source>
        <strain evidence="2 3">Hz16</strain>
    </source>
</reference>
<evidence type="ECO:0000256" key="1">
    <source>
        <dbReference type="SAM" id="Phobius"/>
    </source>
</evidence>
<dbReference type="Proteomes" id="UP000297983">
    <property type="component" value="Unassembled WGS sequence"/>
</dbReference>
<keyword evidence="1" id="KW-0812">Transmembrane</keyword>
<feature type="transmembrane region" description="Helical" evidence="1">
    <location>
        <begin position="53"/>
        <end position="76"/>
    </location>
</feature>
<evidence type="ECO:0000313" key="3">
    <source>
        <dbReference type="Proteomes" id="UP000297983"/>
    </source>
</evidence>
<dbReference type="AlphaFoldDB" id="A0A4R9AXH4"/>
<name>A0A4R9AXH4_9MICO</name>
<sequence>MRFRTAFFGWLTATGAAVLLTALVAGAGAAVGLGTQADPNRSADMAAENASAVGLIGAIALIVVVFVSYLCGGYVAGRMARFSGAKQGIAPGCGR</sequence>
<keyword evidence="1" id="KW-0472">Membrane</keyword>
<organism evidence="2 3">
    <name type="scientific">Cryobacterium gelidum</name>
    <dbReference type="NCBI Taxonomy" id="1259164"/>
    <lineage>
        <taxon>Bacteria</taxon>
        <taxon>Bacillati</taxon>
        <taxon>Actinomycetota</taxon>
        <taxon>Actinomycetes</taxon>
        <taxon>Micrococcales</taxon>
        <taxon>Microbacteriaceae</taxon>
        <taxon>Cryobacterium</taxon>
    </lineage>
</organism>
<gene>
    <name evidence="2" type="ORF">E3T50_08355</name>
</gene>
<keyword evidence="1" id="KW-1133">Transmembrane helix</keyword>
<evidence type="ECO:0000313" key="2">
    <source>
        <dbReference type="EMBL" id="TFD71028.1"/>
    </source>
</evidence>